<dbReference type="AlphaFoldDB" id="A0A550CRK1"/>
<organism evidence="1 2">
    <name type="scientific">Schizophyllum amplum</name>
    <dbReference type="NCBI Taxonomy" id="97359"/>
    <lineage>
        <taxon>Eukaryota</taxon>
        <taxon>Fungi</taxon>
        <taxon>Dikarya</taxon>
        <taxon>Basidiomycota</taxon>
        <taxon>Agaricomycotina</taxon>
        <taxon>Agaricomycetes</taxon>
        <taxon>Agaricomycetidae</taxon>
        <taxon>Agaricales</taxon>
        <taxon>Schizophyllaceae</taxon>
        <taxon>Schizophyllum</taxon>
    </lineage>
</organism>
<accession>A0A550CRK1</accession>
<keyword evidence="2" id="KW-1185">Reference proteome</keyword>
<proteinExistence type="predicted"/>
<dbReference type="OrthoDB" id="10296737at2759"/>
<sequence>MSSETHFPALARATPYLHVGFHDSVCPWQGCTYAIPRNVVDSMLSVVSATGPGQLLEQHVLVEHFKAIPQCPLCQCDLRHPPMLPIQRSTYYVLTTHLASGWCVGLARIARAKGLPVPEPWKPARP</sequence>
<name>A0A550CRK1_9AGAR</name>
<reference evidence="1 2" key="1">
    <citation type="journal article" date="2019" name="New Phytol.">
        <title>Comparative genomics reveals unique wood-decay strategies and fruiting body development in the Schizophyllaceae.</title>
        <authorList>
            <person name="Almasi E."/>
            <person name="Sahu N."/>
            <person name="Krizsan K."/>
            <person name="Balint B."/>
            <person name="Kovacs G.M."/>
            <person name="Kiss B."/>
            <person name="Cseklye J."/>
            <person name="Drula E."/>
            <person name="Henrissat B."/>
            <person name="Nagy I."/>
            <person name="Chovatia M."/>
            <person name="Adam C."/>
            <person name="LaButti K."/>
            <person name="Lipzen A."/>
            <person name="Riley R."/>
            <person name="Grigoriev I.V."/>
            <person name="Nagy L.G."/>
        </authorList>
    </citation>
    <scope>NUCLEOTIDE SEQUENCE [LARGE SCALE GENOMIC DNA]</scope>
    <source>
        <strain evidence="1 2">NL-1724</strain>
    </source>
</reference>
<dbReference type="EMBL" id="VDMD01000002">
    <property type="protein sequence ID" value="TRM67425.1"/>
    <property type="molecule type" value="Genomic_DNA"/>
</dbReference>
<evidence type="ECO:0000313" key="2">
    <source>
        <dbReference type="Proteomes" id="UP000320762"/>
    </source>
</evidence>
<gene>
    <name evidence="1" type="ORF">BD626DRAFT_478766</name>
</gene>
<comment type="caution">
    <text evidence="1">The sequence shown here is derived from an EMBL/GenBank/DDBJ whole genome shotgun (WGS) entry which is preliminary data.</text>
</comment>
<evidence type="ECO:0000313" key="1">
    <source>
        <dbReference type="EMBL" id="TRM67425.1"/>
    </source>
</evidence>
<dbReference type="Proteomes" id="UP000320762">
    <property type="component" value="Unassembled WGS sequence"/>
</dbReference>
<protein>
    <submittedName>
        <fullName evidence="1">Uncharacterized protein</fullName>
    </submittedName>
</protein>